<evidence type="ECO:0000313" key="1">
    <source>
        <dbReference type="EMBL" id="JAH64334.1"/>
    </source>
</evidence>
<name>A0A0E9UER7_ANGAN</name>
<organism evidence="1">
    <name type="scientific">Anguilla anguilla</name>
    <name type="common">European freshwater eel</name>
    <name type="synonym">Muraena anguilla</name>
    <dbReference type="NCBI Taxonomy" id="7936"/>
    <lineage>
        <taxon>Eukaryota</taxon>
        <taxon>Metazoa</taxon>
        <taxon>Chordata</taxon>
        <taxon>Craniata</taxon>
        <taxon>Vertebrata</taxon>
        <taxon>Euteleostomi</taxon>
        <taxon>Actinopterygii</taxon>
        <taxon>Neopterygii</taxon>
        <taxon>Teleostei</taxon>
        <taxon>Anguilliformes</taxon>
        <taxon>Anguillidae</taxon>
        <taxon>Anguilla</taxon>
    </lineage>
</organism>
<dbReference type="AlphaFoldDB" id="A0A0E9UER7"/>
<sequence length="64" mass="7512">MGLHLFVCQDQSLIVIPVHCLNDISPHFSAYTIFRDHKLFVLAVSAQFPEQFLNMFQFWTVAWI</sequence>
<reference evidence="1" key="1">
    <citation type="submission" date="2014-11" db="EMBL/GenBank/DDBJ databases">
        <authorList>
            <person name="Amaro Gonzalez C."/>
        </authorList>
    </citation>
    <scope>NUCLEOTIDE SEQUENCE</scope>
</reference>
<protein>
    <submittedName>
        <fullName evidence="1">Uncharacterized protein</fullName>
    </submittedName>
</protein>
<proteinExistence type="predicted"/>
<reference evidence="1" key="2">
    <citation type="journal article" date="2015" name="Fish Shellfish Immunol.">
        <title>Early steps in the European eel (Anguilla anguilla)-Vibrio vulnificus interaction in the gills: Role of the RtxA13 toxin.</title>
        <authorList>
            <person name="Callol A."/>
            <person name="Pajuelo D."/>
            <person name="Ebbesson L."/>
            <person name="Teles M."/>
            <person name="MacKenzie S."/>
            <person name="Amaro C."/>
        </authorList>
    </citation>
    <scope>NUCLEOTIDE SEQUENCE</scope>
</reference>
<accession>A0A0E9UER7</accession>
<dbReference type="EMBL" id="GBXM01044243">
    <property type="protein sequence ID" value="JAH64334.1"/>
    <property type="molecule type" value="Transcribed_RNA"/>
</dbReference>